<evidence type="ECO:0000313" key="1">
    <source>
        <dbReference type="EMBL" id="KAH8016791.1"/>
    </source>
</evidence>
<proteinExistence type="predicted"/>
<accession>A0ACB8GBW5</accession>
<evidence type="ECO:0000313" key="2">
    <source>
        <dbReference type="Proteomes" id="UP000827872"/>
    </source>
</evidence>
<dbReference type="Proteomes" id="UP000827872">
    <property type="component" value="Linkage Group LG01"/>
</dbReference>
<name>A0ACB8GBW5_9SAUR</name>
<keyword evidence="2" id="KW-1185">Reference proteome</keyword>
<dbReference type="EMBL" id="CM037614">
    <property type="protein sequence ID" value="KAH8016791.1"/>
    <property type="molecule type" value="Genomic_DNA"/>
</dbReference>
<reference evidence="1" key="1">
    <citation type="submission" date="2021-08" db="EMBL/GenBank/DDBJ databases">
        <title>The first chromosome-level gecko genome reveals the dynamic sex chromosomes of Neotropical dwarf geckos (Sphaerodactylidae: Sphaerodactylus).</title>
        <authorList>
            <person name="Pinto B.J."/>
            <person name="Keating S.E."/>
            <person name="Gamble T."/>
        </authorList>
    </citation>
    <scope>NUCLEOTIDE SEQUENCE</scope>
    <source>
        <strain evidence="1">TG3544</strain>
    </source>
</reference>
<organism evidence="1 2">
    <name type="scientific">Sphaerodactylus townsendi</name>
    <dbReference type="NCBI Taxonomy" id="933632"/>
    <lineage>
        <taxon>Eukaryota</taxon>
        <taxon>Metazoa</taxon>
        <taxon>Chordata</taxon>
        <taxon>Craniata</taxon>
        <taxon>Vertebrata</taxon>
        <taxon>Euteleostomi</taxon>
        <taxon>Lepidosauria</taxon>
        <taxon>Squamata</taxon>
        <taxon>Bifurcata</taxon>
        <taxon>Gekkota</taxon>
        <taxon>Sphaerodactylidae</taxon>
        <taxon>Sphaerodactylus</taxon>
    </lineage>
</organism>
<protein>
    <submittedName>
        <fullName evidence="1">Uncharacterized protein</fullName>
    </submittedName>
</protein>
<sequence length="204" mass="22801">MVPSLPVPLTGSEGWNMRCLICAINALTKLLILGATSGLSYDPLTWSDLGIEILADCPPFMEEDHRLATLPVDYCNPDPGGGPLLDLPVSMKPQLLNPGAANSMQILDCKQTSVRFSTDFLGGAWPKTTTYFLQHEHLRINPTMHRELQLSEMLVQPPSRSDPEESDGTGRRELESQLLDAQIWLEQMEVRVQEAEAKVQEYRR</sequence>
<gene>
    <name evidence="1" type="ORF">K3G42_022967</name>
</gene>
<comment type="caution">
    <text evidence="1">The sequence shown here is derived from an EMBL/GenBank/DDBJ whole genome shotgun (WGS) entry which is preliminary data.</text>
</comment>